<dbReference type="GO" id="GO:0030288">
    <property type="term" value="C:outer membrane-bounded periplasmic space"/>
    <property type="evidence" value="ECO:0007669"/>
    <property type="project" value="TreeGrafter"/>
</dbReference>
<dbReference type="STRING" id="1720063.SAMN05216217_11576"/>
<dbReference type="EMBL" id="FOUI01000015">
    <property type="protein sequence ID" value="SFM79000.1"/>
    <property type="molecule type" value="Genomic_DNA"/>
</dbReference>
<evidence type="ECO:0000256" key="8">
    <source>
        <dbReference type="ARBA" id="ARBA00022645"/>
    </source>
</evidence>
<feature type="domain" description="Penicillin-binding protein transpeptidase" evidence="26">
    <location>
        <begin position="423"/>
        <end position="662"/>
    </location>
</feature>
<protein>
    <recommendedName>
        <fullName evidence="6 22">Penicillin-binding protein 1B</fullName>
        <shortName evidence="23">PBP-1b</shortName>
        <shortName evidence="23">PBP1b</shortName>
    </recommendedName>
    <alternativeName>
        <fullName evidence="19 23">Murein polymerase</fullName>
    </alternativeName>
</protein>
<evidence type="ECO:0000256" key="22">
    <source>
        <dbReference type="NCBIfam" id="TIGR02071"/>
    </source>
</evidence>
<dbReference type="Pfam" id="PF00912">
    <property type="entry name" value="Transgly"/>
    <property type="match status" value="1"/>
</dbReference>
<dbReference type="Pfam" id="PF14814">
    <property type="entry name" value="UB2H"/>
    <property type="match status" value="1"/>
</dbReference>
<dbReference type="GO" id="GO:0071555">
    <property type="term" value="P:cell wall organization"/>
    <property type="evidence" value="ECO:0007669"/>
    <property type="project" value="UniProtKB-UniRule"/>
</dbReference>
<evidence type="ECO:0000256" key="4">
    <source>
        <dbReference type="ARBA" id="ARBA00007090"/>
    </source>
</evidence>
<dbReference type="InterPro" id="IPR001460">
    <property type="entry name" value="PCN-bd_Tpept"/>
</dbReference>
<evidence type="ECO:0000256" key="17">
    <source>
        <dbReference type="ARBA" id="ARBA00023268"/>
    </source>
</evidence>
<evidence type="ECO:0000256" key="13">
    <source>
        <dbReference type="ARBA" id="ARBA00022960"/>
    </source>
</evidence>
<dbReference type="InterPro" id="IPR050396">
    <property type="entry name" value="Glycosyltr_51/Transpeptidase"/>
</dbReference>
<evidence type="ECO:0000256" key="2">
    <source>
        <dbReference type="ARBA" id="ARBA00004236"/>
    </source>
</evidence>
<dbReference type="InterPro" id="IPR011813">
    <property type="entry name" value="PBP_1b"/>
</dbReference>
<feature type="active site" description="Acyl-ester intermediate; for transpeptidase activity" evidence="24">
    <location>
        <position position="461"/>
    </location>
</feature>
<keyword evidence="12" id="KW-0378">Hydrolase</keyword>
<dbReference type="Gene3D" id="3.40.710.10">
    <property type="entry name" value="DD-peptidase/beta-lactamase superfamily"/>
    <property type="match status" value="1"/>
</dbReference>
<comment type="function">
    <text evidence="1 23">Cell wall formation. Synthesis of cross-linked peptidoglycan from the lipid intermediates. The enzyme has a penicillin-insensitive transglycosylase N-terminal domain (formation of linear glycan strands) and a penicillin-sensitive transpeptidase C-terminal domain (cross-linking of the peptide subunits).</text>
</comment>
<keyword evidence="8" id="KW-0121">Carboxypeptidase</keyword>
<keyword evidence="25" id="KW-1133">Transmembrane helix</keyword>
<evidence type="ECO:0000256" key="14">
    <source>
        <dbReference type="ARBA" id="ARBA00022984"/>
    </source>
</evidence>
<name>A0A1I4TQU6_9GAMM</name>
<evidence type="ECO:0000256" key="5">
    <source>
        <dbReference type="ARBA" id="ARBA00007739"/>
    </source>
</evidence>
<dbReference type="GO" id="GO:0006508">
    <property type="term" value="P:proteolysis"/>
    <property type="evidence" value="ECO:0007669"/>
    <property type="project" value="UniProtKB-KW"/>
</dbReference>
<evidence type="ECO:0000256" key="20">
    <source>
        <dbReference type="ARBA" id="ARBA00034000"/>
    </source>
</evidence>
<keyword evidence="9" id="KW-0645">Protease</keyword>
<dbReference type="InterPro" id="IPR012338">
    <property type="entry name" value="Beta-lactam/transpept-like"/>
</dbReference>
<dbReference type="PIRSF" id="PIRSF002799">
    <property type="entry name" value="PBP_1b"/>
    <property type="match status" value="1"/>
</dbReference>
<evidence type="ECO:0000256" key="15">
    <source>
        <dbReference type="ARBA" id="ARBA00023136"/>
    </source>
</evidence>
<proteinExistence type="inferred from homology"/>
<organism evidence="29 30">
    <name type="scientific">Halopseudomonas yangmingensis</name>
    <dbReference type="NCBI Taxonomy" id="1720063"/>
    <lineage>
        <taxon>Bacteria</taxon>
        <taxon>Pseudomonadati</taxon>
        <taxon>Pseudomonadota</taxon>
        <taxon>Gammaproteobacteria</taxon>
        <taxon>Pseudomonadales</taxon>
        <taxon>Pseudomonadaceae</taxon>
        <taxon>Halopseudomonas</taxon>
    </lineage>
</organism>
<dbReference type="PANTHER" id="PTHR32282:SF11">
    <property type="entry name" value="PENICILLIN-BINDING PROTEIN 1B"/>
    <property type="match status" value="1"/>
</dbReference>
<comment type="subcellular location">
    <subcellularLocation>
        <location evidence="2">Cell membrane</location>
    </subcellularLocation>
</comment>
<dbReference type="PANTHER" id="PTHR32282">
    <property type="entry name" value="BINDING PROTEIN TRANSPEPTIDASE, PUTATIVE-RELATED"/>
    <property type="match status" value="1"/>
</dbReference>
<evidence type="ECO:0000256" key="9">
    <source>
        <dbReference type="ARBA" id="ARBA00022670"/>
    </source>
</evidence>
<dbReference type="GO" id="GO:0009252">
    <property type="term" value="P:peptidoglycan biosynthetic process"/>
    <property type="evidence" value="ECO:0007669"/>
    <property type="project" value="UniProtKB-UniRule"/>
</dbReference>
<reference evidence="30" key="1">
    <citation type="submission" date="2016-10" db="EMBL/GenBank/DDBJ databases">
        <authorList>
            <person name="Varghese N."/>
            <person name="Submissions S."/>
        </authorList>
    </citation>
    <scope>NUCLEOTIDE SEQUENCE [LARGE SCALE GENOMIC DNA]</scope>
    <source>
        <strain evidence="30">DSM 24213</strain>
    </source>
</reference>
<dbReference type="GO" id="GO:0009274">
    <property type="term" value="C:peptidoglycan-based cell wall"/>
    <property type="evidence" value="ECO:0007669"/>
    <property type="project" value="UniProtKB-UniRule"/>
</dbReference>
<dbReference type="OrthoDB" id="9766909at2"/>
<evidence type="ECO:0000256" key="12">
    <source>
        <dbReference type="ARBA" id="ARBA00022801"/>
    </source>
</evidence>
<comment type="catalytic activity">
    <reaction evidence="20">
        <text>Preferential cleavage: (Ac)2-L-Lys-D-Ala-|-D-Ala. Also transpeptidation of peptidyl-alanyl moieties that are N-acyl substituents of D-alanine.</text>
        <dbReference type="EC" id="3.4.16.4"/>
    </reaction>
</comment>
<keyword evidence="10 23" id="KW-0328">Glycosyltransferase</keyword>
<evidence type="ECO:0000256" key="10">
    <source>
        <dbReference type="ARBA" id="ARBA00022676"/>
    </source>
</evidence>
<dbReference type="Gene3D" id="1.10.3810.10">
    <property type="entry name" value="Biosynthetic peptidoglycan transglycosylase-like"/>
    <property type="match status" value="1"/>
</dbReference>
<evidence type="ECO:0000256" key="23">
    <source>
        <dbReference type="PIRNR" id="PIRNR002799"/>
    </source>
</evidence>
<keyword evidence="17" id="KW-0511">Multifunctional enzyme</keyword>
<dbReference type="InterPro" id="IPR001264">
    <property type="entry name" value="Glyco_trans_51"/>
</dbReference>
<evidence type="ECO:0000256" key="18">
    <source>
        <dbReference type="ARBA" id="ARBA00023316"/>
    </source>
</evidence>
<dbReference type="UniPathway" id="UPA00219"/>
<gene>
    <name evidence="29" type="ORF">SAMN05216217_11576</name>
</gene>
<evidence type="ECO:0000256" key="7">
    <source>
        <dbReference type="ARBA" id="ARBA00022475"/>
    </source>
</evidence>
<dbReference type="InterPro" id="IPR023346">
    <property type="entry name" value="Lysozyme-like_dom_sf"/>
</dbReference>
<sequence length="774" mass="85935">MGKRRRTGRGKGGASRRWGRALFWWTARLALVGLVLLAGLAVYLDAVVQEKFSGKRWAVPAKVFARPLELYAGQRLVREDLLTELAALGYRQAPNVRQPGQMSVSAGRVDVYTRGFRFFEGDEPAQRISLRFDGERIAALEGGHDPVMARLEPLLIGGIYPAHNEDRILIRLDQSPPYLLEALLAVEDRDFFQHFGVSPKGIARAAWVNMTAGSVVQGGSTLTQQLVKNFFLSSDRSLVRKGTEAIMAVLLELHYPKEEILEAYLNEVFLGQDGRRAVHGFGLASQYYFSQPLHELELHQVALLVGMVKGPSLFNPRRHPERSKARRDLVIQMLAEQGAISEQQARQALERPLDVTERGSLADTSYPAFMDMVKRQLRADYRDEDLSSEGLRIFTSLDPLLQRKAEQAVEGTLRRLGDEQLEGAMVVTAAQNGEVLALVGGRNPRFSGFNRALDASRPVGSLVKPAIYLAALERPERYALSSILDDSPITLEAEPGKTWTPQNYDRQSHGMVPLHQALSRSYNQAAVRLGVELGVPDVLRTVERMGVKHGWPAYPSMLLGAGAMTPMQVAEMYQTVASGGFSTPMRAIRNVLTAEGDPLHRYPLEIHQQFDSASVYLIQEAMSRVMREGTGRSAYNQLPSSLRLAGKTGTTNDLRDSWFAGFSDDLLAVSWIGRDDNDRTRLTGATGALPVWTAFMREARPQSLSDRLPENIVMAWIDPLTGLGSDQGCPGAVEMPFHRGYQPLPGPGCRPLLDTEPVMREGRKVFDMIRGWLQ</sequence>
<keyword evidence="15 25" id="KW-0472">Membrane</keyword>
<evidence type="ECO:0000259" key="26">
    <source>
        <dbReference type="Pfam" id="PF00905"/>
    </source>
</evidence>
<dbReference type="SUPFAM" id="SSF56601">
    <property type="entry name" value="beta-lactamase/transpeptidase-like"/>
    <property type="match status" value="1"/>
</dbReference>
<dbReference type="GO" id="GO:0008955">
    <property type="term" value="F:peptidoglycan glycosyltransferase activity"/>
    <property type="evidence" value="ECO:0007669"/>
    <property type="project" value="UniProtKB-UniRule"/>
</dbReference>
<feature type="active site" description="Proton donor; for transglycosylase activity" evidence="24">
    <location>
        <position position="187"/>
    </location>
</feature>
<evidence type="ECO:0000256" key="24">
    <source>
        <dbReference type="PIRSR" id="PIRSR002799-1"/>
    </source>
</evidence>
<evidence type="ECO:0000256" key="19">
    <source>
        <dbReference type="ARBA" id="ARBA00032454"/>
    </source>
</evidence>
<keyword evidence="11 23" id="KW-0808">Transferase</keyword>
<dbReference type="Proteomes" id="UP000243629">
    <property type="component" value="Unassembled WGS sequence"/>
</dbReference>
<evidence type="ECO:0000259" key="27">
    <source>
        <dbReference type="Pfam" id="PF00912"/>
    </source>
</evidence>
<feature type="domain" description="Bifunctional transglycosylase second" evidence="28">
    <location>
        <begin position="70"/>
        <end position="143"/>
    </location>
</feature>
<keyword evidence="25" id="KW-0812">Transmembrane</keyword>
<evidence type="ECO:0000256" key="3">
    <source>
        <dbReference type="ARBA" id="ARBA00004752"/>
    </source>
</evidence>
<keyword evidence="7" id="KW-1003">Cell membrane</keyword>
<keyword evidence="30" id="KW-1185">Reference proteome</keyword>
<evidence type="ECO:0000256" key="11">
    <source>
        <dbReference type="ARBA" id="ARBA00022679"/>
    </source>
</evidence>
<comment type="catalytic activity">
    <reaction evidence="21">
        <text>[GlcNAc-(1-&gt;4)-Mur2Ac(oyl-L-Ala-gamma-D-Glu-L-Lys-D-Ala-D-Ala)](n)-di-trans,octa-cis-undecaprenyl diphosphate + beta-D-GlcNAc-(1-&gt;4)-Mur2Ac(oyl-L-Ala-gamma-D-Glu-L-Lys-D-Ala-D-Ala)-di-trans,octa-cis-undecaprenyl diphosphate = [GlcNAc-(1-&gt;4)-Mur2Ac(oyl-L-Ala-gamma-D-Glu-L-Lys-D-Ala-D-Ala)](n+1)-di-trans,octa-cis-undecaprenyl diphosphate + di-trans,octa-cis-undecaprenyl diphosphate + H(+)</text>
        <dbReference type="Rhea" id="RHEA:23708"/>
        <dbReference type="Rhea" id="RHEA-COMP:9602"/>
        <dbReference type="Rhea" id="RHEA-COMP:9603"/>
        <dbReference type="ChEBI" id="CHEBI:15378"/>
        <dbReference type="ChEBI" id="CHEBI:58405"/>
        <dbReference type="ChEBI" id="CHEBI:60033"/>
        <dbReference type="ChEBI" id="CHEBI:78435"/>
        <dbReference type="EC" id="2.4.99.28"/>
    </reaction>
</comment>
<dbReference type="Gene3D" id="3.30.2060.10">
    <property type="entry name" value="Penicillin-binding protein 1b domain"/>
    <property type="match status" value="1"/>
</dbReference>
<feature type="domain" description="Glycosyl transferase family 51" evidence="27">
    <location>
        <begin position="163"/>
        <end position="333"/>
    </location>
</feature>
<dbReference type="AlphaFoldDB" id="A0A1I4TQU6"/>
<dbReference type="InterPro" id="IPR036950">
    <property type="entry name" value="PBP_transglycosylase"/>
</dbReference>
<dbReference type="RefSeq" id="WP_093477965.1">
    <property type="nucleotide sequence ID" value="NZ_FOUI01000015.1"/>
</dbReference>
<dbReference type="Pfam" id="PF00905">
    <property type="entry name" value="Transpeptidase"/>
    <property type="match status" value="1"/>
</dbReference>
<dbReference type="GO" id="GO:0008360">
    <property type="term" value="P:regulation of cell shape"/>
    <property type="evidence" value="ECO:0007669"/>
    <property type="project" value="UniProtKB-UniRule"/>
</dbReference>
<evidence type="ECO:0000256" key="1">
    <source>
        <dbReference type="ARBA" id="ARBA00002624"/>
    </source>
</evidence>
<dbReference type="InterPro" id="IPR028166">
    <property type="entry name" value="UB2H"/>
</dbReference>
<keyword evidence="13 23" id="KW-0133">Cell shape</keyword>
<feature type="transmembrane region" description="Helical" evidence="25">
    <location>
        <begin position="21"/>
        <end position="44"/>
    </location>
</feature>
<comment type="similarity">
    <text evidence="4 23">In the C-terminal section; belongs to the transpeptidase family.</text>
</comment>
<dbReference type="GO" id="GO:0009002">
    <property type="term" value="F:serine-type D-Ala-D-Ala carboxypeptidase activity"/>
    <property type="evidence" value="ECO:0007669"/>
    <property type="project" value="UniProtKB-EC"/>
</dbReference>
<comment type="pathway">
    <text evidence="3 23">Cell wall biogenesis; peptidoglycan biosynthesis.</text>
</comment>
<evidence type="ECO:0000259" key="28">
    <source>
        <dbReference type="Pfam" id="PF14814"/>
    </source>
</evidence>
<dbReference type="NCBIfam" id="TIGR02071">
    <property type="entry name" value="PBP_1b"/>
    <property type="match status" value="1"/>
</dbReference>
<evidence type="ECO:0000256" key="25">
    <source>
        <dbReference type="SAM" id="Phobius"/>
    </source>
</evidence>
<dbReference type="SUPFAM" id="SSF53955">
    <property type="entry name" value="Lysozyme-like"/>
    <property type="match status" value="1"/>
</dbReference>
<keyword evidence="14 23" id="KW-0573">Peptidoglycan synthesis</keyword>
<dbReference type="GO" id="GO:0046677">
    <property type="term" value="P:response to antibiotic"/>
    <property type="evidence" value="ECO:0007669"/>
    <property type="project" value="UniProtKB-UniRule"/>
</dbReference>
<evidence type="ECO:0000256" key="21">
    <source>
        <dbReference type="ARBA" id="ARBA00049902"/>
    </source>
</evidence>
<dbReference type="GO" id="GO:0008658">
    <property type="term" value="F:penicillin binding"/>
    <property type="evidence" value="ECO:0007669"/>
    <property type="project" value="UniProtKB-UniRule"/>
</dbReference>
<keyword evidence="16" id="KW-0046">Antibiotic resistance</keyword>
<evidence type="ECO:0000256" key="16">
    <source>
        <dbReference type="ARBA" id="ARBA00023251"/>
    </source>
</evidence>
<accession>A0A1I4TQU6</accession>
<dbReference type="GO" id="GO:0005886">
    <property type="term" value="C:plasma membrane"/>
    <property type="evidence" value="ECO:0007669"/>
    <property type="project" value="UniProtKB-SubCell"/>
</dbReference>
<keyword evidence="18 23" id="KW-0961">Cell wall biogenesis/degradation</keyword>
<evidence type="ECO:0000313" key="29">
    <source>
        <dbReference type="EMBL" id="SFM79000.1"/>
    </source>
</evidence>
<evidence type="ECO:0000313" key="30">
    <source>
        <dbReference type="Proteomes" id="UP000243629"/>
    </source>
</evidence>
<evidence type="ECO:0000256" key="6">
    <source>
        <dbReference type="ARBA" id="ARBA00018637"/>
    </source>
</evidence>
<comment type="similarity">
    <text evidence="5 23">In the N-terminal section; belongs to the glycosyltransferase 51 family.</text>
</comment>